<dbReference type="AlphaFoldDB" id="A0A955EBW7"/>
<sequence>MMQLYKELKYKTLQGTKTNMALATCWFDPFSVPNRHTELQSLFQITGTLYSKEGVSIILRNLALNPDINQLLLWTGTPLSNTPFGKAGWKLLKSVWNDPHNLKDIHAEINSEVIELITQHVELIHIETSFEELLNIAKSHKNQARKPYMEPVSFPEPKIDESKPLPSEHVGWQVRGQTIYESWLKVVDRVIRYGEIKETAYGNNQKELQQVNWVISNDSVPYPYMPELDKNVLEIIGLNEISLENYKSSLLEKEIPEGIAYTYGSRLRNNAKVDQVEYMVNCLKDSNITRRAFATTIDLTKDTTSKSPPCLVLVTALINSSDNKLNLFATFRSHDIFKAAIPNAVGLLNLQQYMADQIGVSRGALSISSISAHIYEEDFDNATKLLKCQMWENVQTKYNELTDTDPRGYVRIYTAPNNTIKLELIYPVGETLATLQGHTARDLIIKLAKLELLSKNEHYADICIELVKAELSNQIQKEYIQDKPLITKEFKLV</sequence>
<dbReference type="Pfam" id="PF00303">
    <property type="entry name" value="Thymidylat_synt"/>
    <property type="match status" value="1"/>
</dbReference>
<keyword evidence="1" id="KW-0808">Transferase</keyword>
<dbReference type="Gene3D" id="3.30.572.10">
    <property type="entry name" value="Thymidylate synthase/dCMP hydroxymethylase domain"/>
    <property type="match status" value="1"/>
</dbReference>
<name>A0A955EBW7_UNCKA</name>
<evidence type="ECO:0008006" key="6">
    <source>
        <dbReference type="Google" id="ProtNLM"/>
    </source>
</evidence>
<dbReference type="Proteomes" id="UP000740557">
    <property type="component" value="Unassembled WGS sequence"/>
</dbReference>
<dbReference type="Pfam" id="PF14251">
    <property type="entry name" value="PterinBD-DUF4346"/>
    <property type="match status" value="1"/>
</dbReference>
<dbReference type="SUPFAM" id="SSF55831">
    <property type="entry name" value="Thymidylate synthase/dCMP hydroxymethylase"/>
    <property type="match status" value="1"/>
</dbReference>
<reference evidence="4" key="1">
    <citation type="submission" date="2020-04" db="EMBL/GenBank/DDBJ databases">
        <authorList>
            <person name="Zhang T."/>
        </authorList>
    </citation>
    <scope>NUCLEOTIDE SEQUENCE</scope>
    <source>
        <strain evidence="4">HKST-UBA79</strain>
    </source>
</reference>
<evidence type="ECO:0000256" key="1">
    <source>
        <dbReference type="ARBA" id="ARBA00022679"/>
    </source>
</evidence>
<dbReference type="InterPro" id="IPR036926">
    <property type="entry name" value="Thymidate_synth/dCMP_Mease_sf"/>
</dbReference>
<evidence type="ECO:0000259" key="2">
    <source>
        <dbReference type="Pfam" id="PF00303"/>
    </source>
</evidence>
<dbReference type="InterPro" id="IPR025595">
    <property type="entry name" value="PterinBD-DUF4346"/>
</dbReference>
<gene>
    <name evidence="4" type="ORF">KC980_03310</name>
</gene>
<evidence type="ECO:0000313" key="4">
    <source>
        <dbReference type="EMBL" id="MCA9308515.1"/>
    </source>
</evidence>
<accession>A0A955EBW7</accession>
<feature type="domain" description="DUF4346" evidence="3">
    <location>
        <begin position="405"/>
        <end position="482"/>
    </location>
</feature>
<proteinExistence type="predicted"/>
<dbReference type="InterPro" id="IPR023451">
    <property type="entry name" value="Thymidate_synth/dCMP_Mease_dom"/>
</dbReference>
<dbReference type="GO" id="GO:0016740">
    <property type="term" value="F:transferase activity"/>
    <property type="evidence" value="ECO:0007669"/>
    <property type="project" value="UniProtKB-KW"/>
</dbReference>
<organism evidence="4 5">
    <name type="scientific">candidate division WWE3 bacterium</name>
    <dbReference type="NCBI Taxonomy" id="2053526"/>
    <lineage>
        <taxon>Bacteria</taxon>
        <taxon>Katanobacteria</taxon>
    </lineage>
</organism>
<feature type="domain" description="Thymidylate synthase/dCMP hydroxymethylase" evidence="2">
    <location>
        <begin position="259"/>
        <end position="395"/>
    </location>
</feature>
<reference evidence="4" key="2">
    <citation type="journal article" date="2021" name="Microbiome">
        <title>Successional dynamics and alternative stable states in a saline activated sludge microbial community over 9 years.</title>
        <authorList>
            <person name="Wang Y."/>
            <person name="Ye J."/>
            <person name="Ju F."/>
            <person name="Liu L."/>
            <person name="Boyd J.A."/>
            <person name="Deng Y."/>
            <person name="Parks D.H."/>
            <person name="Jiang X."/>
            <person name="Yin X."/>
            <person name="Woodcroft B.J."/>
            <person name="Tyson G.W."/>
            <person name="Hugenholtz P."/>
            <person name="Polz M.F."/>
            <person name="Zhang T."/>
        </authorList>
    </citation>
    <scope>NUCLEOTIDE SEQUENCE</scope>
    <source>
        <strain evidence="4">HKST-UBA79</strain>
    </source>
</reference>
<evidence type="ECO:0000313" key="5">
    <source>
        <dbReference type="Proteomes" id="UP000740557"/>
    </source>
</evidence>
<comment type="caution">
    <text evidence="4">The sequence shown here is derived from an EMBL/GenBank/DDBJ whole genome shotgun (WGS) entry which is preliminary data.</text>
</comment>
<protein>
    <recommendedName>
        <fullName evidence="6">Thymidylate synthase/dCMP hydroxymethylase domain-containing protein</fullName>
    </recommendedName>
</protein>
<evidence type="ECO:0000259" key="3">
    <source>
        <dbReference type="Pfam" id="PF14251"/>
    </source>
</evidence>
<dbReference type="EMBL" id="JAGQNX010000100">
    <property type="protein sequence ID" value="MCA9308515.1"/>
    <property type="molecule type" value="Genomic_DNA"/>
</dbReference>